<comment type="subcellular location">
    <subcellularLocation>
        <location evidence="1">Nucleus</location>
    </subcellularLocation>
</comment>
<evidence type="ECO:0000313" key="10">
    <source>
        <dbReference type="Proteomes" id="UP000193144"/>
    </source>
</evidence>
<evidence type="ECO:0000259" key="8">
    <source>
        <dbReference type="Pfam" id="PF02229"/>
    </source>
</evidence>
<accession>A0A1Y2A1P5</accession>
<feature type="region of interest" description="Disordered" evidence="7">
    <location>
        <begin position="1"/>
        <end position="69"/>
    </location>
</feature>
<dbReference type="PANTHER" id="PTHR13215">
    <property type="entry name" value="RNA POLYMERASE II TRANSCRIPTIONAL COACTIVATOR"/>
    <property type="match status" value="1"/>
</dbReference>
<evidence type="ECO:0000256" key="4">
    <source>
        <dbReference type="ARBA" id="ARBA00023125"/>
    </source>
</evidence>
<dbReference type="Proteomes" id="UP000193144">
    <property type="component" value="Unassembled WGS sequence"/>
</dbReference>
<sequence length="169" mass="18709">MPGRTRGGFQKRGGYKKGFASTKRAASDDDDAAPQTSKRTKADDEVEKEEAGPLKLMDDHDGNPFVPLNSKRTRRANIMEFKGNNYVNIREYYGNSDGKFLPGKKGISLSIEQYNTLLAAAPLIESLLVEKGERTVRPDYSDVPVAKVDDEKNEGEEEAGGADYDEDEE</sequence>
<dbReference type="GO" id="GO:0003677">
    <property type="term" value="F:DNA binding"/>
    <property type="evidence" value="ECO:0007669"/>
    <property type="project" value="UniProtKB-KW"/>
</dbReference>
<feature type="compositionally biased region" description="Basic and acidic residues" evidence="7">
    <location>
        <begin position="49"/>
        <end position="62"/>
    </location>
</feature>
<dbReference type="STRING" id="1231657.A0A1Y2A1P5"/>
<keyword evidence="6" id="KW-0539">Nucleus</keyword>
<dbReference type="EMBL" id="MCFA01000021">
    <property type="protein sequence ID" value="ORY15945.1"/>
    <property type="molecule type" value="Genomic_DNA"/>
</dbReference>
<dbReference type="GO" id="GO:0005634">
    <property type="term" value="C:nucleus"/>
    <property type="evidence" value="ECO:0007669"/>
    <property type="project" value="UniProtKB-SubCell"/>
</dbReference>
<keyword evidence="4" id="KW-0238">DNA-binding</keyword>
<dbReference type="GO" id="GO:0060261">
    <property type="term" value="P:positive regulation of transcription initiation by RNA polymerase II"/>
    <property type="evidence" value="ECO:0007669"/>
    <property type="project" value="InterPro"/>
</dbReference>
<dbReference type="GO" id="GO:0003713">
    <property type="term" value="F:transcription coactivator activity"/>
    <property type="evidence" value="ECO:0007669"/>
    <property type="project" value="InterPro"/>
</dbReference>
<dbReference type="InterPro" id="IPR045125">
    <property type="entry name" value="Sub1/Tcp4-like"/>
</dbReference>
<reference evidence="9 10" key="1">
    <citation type="submission" date="2016-07" db="EMBL/GenBank/DDBJ databases">
        <title>Pervasive Adenine N6-methylation of Active Genes in Fungi.</title>
        <authorList>
            <consortium name="DOE Joint Genome Institute"/>
            <person name="Mondo S.J."/>
            <person name="Dannebaum R.O."/>
            <person name="Kuo R.C."/>
            <person name="Labutti K."/>
            <person name="Haridas S."/>
            <person name="Kuo A."/>
            <person name="Salamov A."/>
            <person name="Ahrendt S.R."/>
            <person name="Lipzen A."/>
            <person name="Sullivan W."/>
            <person name="Andreopoulos W.B."/>
            <person name="Clum A."/>
            <person name="Lindquist E."/>
            <person name="Daum C."/>
            <person name="Ramamoorthy G.K."/>
            <person name="Gryganskyi A."/>
            <person name="Culley D."/>
            <person name="Magnuson J.K."/>
            <person name="James T.Y."/>
            <person name="O'Malley M.A."/>
            <person name="Stajich J.E."/>
            <person name="Spatafora J.W."/>
            <person name="Visel A."/>
            <person name="Grigoriev I.V."/>
        </authorList>
    </citation>
    <scope>NUCLEOTIDE SEQUENCE [LARGE SCALE GENOMIC DNA]</scope>
    <source>
        <strain evidence="9 10">CBS 115471</strain>
    </source>
</reference>
<protein>
    <submittedName>
        <fullName evidence="9">Transcriptional Coactivator p15-domain-containing protein</fullName>
    </submittedName>
</protein>
<comment type="caution">
    <text evidence="9">The sequence shown here is derived from an EMBL/GenBank/DDBJ whole genome shotgun (WGS) entry which is preliminary data.</text>
</comment>
<gene>
    <name evidence="9" type="ORF">BCR34DRAFT_143442</name>
</gene>
<feature type="compositionally biased region" description="Acidic residues" evidence="7">
    <location>
        <begin position="151"/>
        <end position="169"/>
    </location>
</feature>
<evidence type="ECO:0000256" key="5">
    <source>
        <dbReference type="ARBA" id="ARBA00023163"/>
    </source>
</evidence>
<name>A0A1Y2A1P5_9PLEO</name>
<dbReference type="AlphaFoldDB" id="A0A1Y2A1P5"/>
<evidence type="ECO:0000256" key="3">
    <source>
        <dbReference type="ARBA" id="ARBA00023015"/>
    </source>
</evidence>
<organism evidence="9 10">
    <name type="scientific">Clohesyomyces aquaticus</name>
    <dbReference type="NCBI Taxonomy" id="1231657"/>
    <lineage>
        <taxon>Eukaryota</taxon>
        <taxon>Fungi</taxon>
        <taxon>Dikarya</taxon>
        <taxon>Ascomycota</taxon>
        <taxon>Pezizomycotina</taxon>
        <taxon>Dothideomycetes</taxon>
        <taxon>Pleosporomycetidae</taxon>
        <taxon>Pleosporales</taxon>
        <taxon>Lindgomycetaceae</taxon>
        <taxon>Clohesyomyces</taxon>
    </lineage>
</organism>
<dbReference type="OrthoDB" id="2505440at2759"/>
<keyword evidence="10" id="KW-1185">Reference proteome</keyword>
<keyword evidence="3" id="KW-0805">Transcription regulation</keyword>
<proteinExistence type="inferred from homology"/>
<dbReference type="Pfam" id="PF02229">
    <property type="entry name" value="PC4"/>
    <property type="match status" value="1"/>
</dbReference>
<dbReference type="InterPro" id="IPR009044">
    <property type="entry name" value="ssDNA-bd_transcriptional_reg"/>
</dbReference>
<feature type="region of interest" description="Disordered" evidence="7">
    <location>
        <begin position="133"/>
        <end position="169"/>
    </location>
</feature>
<evidence type="ECO:0000256" key="2">
    <source>
        <dbReference type="ARBA" id="ARBA00009001"/>
    </source>
</evidence>
<keyword evidence="5" id="KW-0804">Transcription</keyword>
<feature type="domain" description="Transcriptional coactivator p15 (PC4) C-terminal" evidence="8">
    <location>
        <begin position="69"/>
        <end position="119"/>
    </location>
</feature>
<evidence type="ECO:0000256" key="6">
    <source>
        <dbReference type="ARBA" id="ARBA00023242"/>
    </source>
</evidence>
<evidence type="ECO:0000313" key="9">
    <source>
        <dbReference type="EMBL" id="ORY15945.1"/>
    </source>
</evidence>
<dbReference type="SUPFAM" id="SSF54447">
    <property type="entry name" value="ssDNA-binding transcriptional regulator domain"/>
    <property type="match status" value="1"/>
</dbReference>
<evidence type="ECO:0000256" key="1">
    <source>
        <dbReference type="ARBA" id="ARBA00004123"/>
    </source>
</evidence>
<dbReference type="Gene3D" id="2.30.31.10">
    <property type="entry name" value="Transcriptional Coactivator Pc4, Chain A"/>
    <property type="match status" value="1"/>
</dbReference>
<evidence type="ECO:0000256" key="7">
    <source>
        <dbReference type="SAM" id="MobiDB-lite"/>
    </source>
</evidence>
<dbReference type="InterPro" id="IPR003173">
    <property type="entry name" value="PC4_C"/>
</dbReference>
<comment type="similarity">
    <text evidence="2">Belongs to the transcriptional coactivator PC4 family.</text>
</comment>